<evidence type="ECO:0000259" key="8">
    <source>
        <dbReference type="Pfam" id="PF22930"/>
    </source>
</evidence>
<evidence type="ECO:0000313" key="12">
    <source>
        <dbReference type="WBParaSite" id="TCLT_0000647201-mRNA-1"/>
    </source>
</evidence>
<dbReference type="Proteomes" id="UP000276776">
    <property type="component" value="Unassembled WGS sequence"/>
</dbReference>
<keyword evidence="3" id="KW-0210">Decarboxylase</keyword>
<feature type="compositionally biased region" description="Low complexity" evidence="7">
    <location>
        <begin position="91"/>
        <end position="100"/>
    </location>
</feature>
<dbReference type="AlphaFoldDB" id="A0A0N5D0X4"/>
<dbReference type="Gene3D" id="3.40.640.10">
    <property type="entry name" value="Type I PLP-dependent aspartate aminotransferase-like (Major domain)"/>
    <property type="match status" value="1"/>
</dbReference>
<sequence>MSQRLELWHSEEAVDICGTSITFISGRNLNTRHISNGDFTKLPSYDDNNGLIGLSVLERLANVPVKNVNSKKTTRKLSSSSSGSGSGTGSGCSNSNSSSVGGAEVNKILKDLEHLITTDDWIDKEIGNDDNGQSQSPVPNSDRKNLCLSDLGCALVSCSAVKNYIKLLRSHHKQCIASLLYGNTTKMLNTLFRTANYGIYCSEFDLTSSDSIKAGIGYAVRLALLDRYGLSYISKGWHAFIEMGAPVVYVSPALNIDLVSYLTKEFMIGDVIVLKKSDGNLANIEGRIDHAAFQKQLDSDIAAGKKPLIVIGVVGSPIFGQNDIISRLLEIRKSSDNYWVHVVGQGLSALCLKEPSKLLVNVLSQVDSLTVSLSLWIGTPPVVPVITLYRSVENHKPSFHQKLDTLPWWITCQYFTISKMTKRIENAYFLSKVMLRSLSAFPQIEIFGVEDPAEFANRVYKGVYAPLTVLVFKYKYPELEEAIKVGFRDAQQYCFHLFKTSAIAADQKVSSHTMLDSHDLTADNADILMNDSSTVSKDDLHSVAEYADSLNYWFGQGLISDNQELGLQIISLDDVHGSALRFCPLELAAAHYIYTDHIQKFIKQLSEALTIIDSTVAAKKSFAAIVAKYPSLTLVPVRKWAGVGAVCYVPSIVKETPMNDWNEKQRQQVSYLNLELVRSLRLVDNAFSAGESAVHHISCVKFGMLSDDKDLADLVFLVSERGEEIEHSQQYMDSLAEMIREGIETASEDLRRENDARLLQEGVIRQIPLMSSLVNWLSPMGKGVQNIKGRSFDLKTGQIQSTEVYYKNRLMNQTSVTSQEPHHTASKISKESEVMENVNGLQKSETLTVDSMENSEKKIKVDSTTQ</sequence>
<dbReference type="InterPro" id="IPR050477">
    <property type="entry name" value="GrpII_AminoAcid_Decarb"/>
</dbReference>
<reference evidence="10 11" key="2">
    <citation type="submission" date="2018-11" db="EMBL/GenBank/DDBJ databases">
        <authorList>
            <consortium name="Pathogen Informatics"/>
        </authorList>
    </citation>
    <scope>NUCLEOTIDE SEQUENCE [LARGE SCALE GENOMIC DNA]</scope>
</reference>
<dbReference type="STRING" id="103827.A0A0N5D0X4"/>
<evidence type="ECO:0000256" key="7">
    <source>
        <dbReference type="SAM" id="MobiDB-lite"/>
    </source>
</evidence>
<feature type="region of interest" description="Disordered" evidence="7">
    <location>
        <begin position="68"/>
        <end position="100"/>
    </location>
</feature>
<dbReference type="PANTHER" id="PTHR42735">
    <property type="match status" value="1"/>
</dbReference>
<gene>
    <name evidence="10" type="ORF">TCLT_LOCUS6461</name>
</gene>
<evidence type="ECO:0000256" key="3">
    <source>
        <dbReference type="ARBA" id="ARBA00022793"/>
    </source>
</evidence>
<keyword evidence="11" id="KW-1185">Reference proteome</keyword>
<evidence type="ECO:0000256" key="2">
    <source>
        <dbReference type="ARBA" id="ARBA00009533"/>
    </source>
</evidence>
<dbReference type="OrthoDB" id="2161780at2759"/>
<feature type="compositionally biased region" description="Basic and acidic residues" evidence="7">
    <location>
        <begin position="854"/>
        <end position="866"/>
    </location>
</feature>
<dbReference type="InterPro" id="IPR055102">
    <property type="entry name" value="PDXDC1-like_3rd"/>
</dbReference>
<protein>
    <recommendedName>
        <fullName evidence="6">Pyridoxal-dependent decarboxylase domain-containing protein 1</fullName>
    </recommendedName>
</protein>
<dbReference type="Pfam" id="PF22930">
    <property type="entry name" value="PDXDC1-like_cen"/>
    <property type="match status" value="1"/>
</dbReference>
<evidence type="ECO:0000259" key="9">
    <source>
        <dbReference type="Pfam" id="PF22937"/>
    </source>
</evidence>
<dbReference type="InterPro" id="IPR015424">
    <property type="entry name" value="PyrdxlP-dep_Trfase"/>
</dbReference>
<dbReference type="InterPro" id="IPR055103">
    <property type="entry name" value="PDXDC1-like_2nd"/>
</dbReference>
<reference evidence="12" key="1">
    <citation type="submission" date="2017-02" db="UniProtKB">
        <authorList>
            <consortium name="WormBaseParasite"/>
        </authorList>
    </citation>
    <scope>IDENTIFICATION</scope>
</reference>
<dbReference type="GO" id="GO:0016831">
    <property type="term" value="F:carboxy-lyase activity"/>
    <property type="evidence" value="ECO:0007669"/>
    <property type="project" value="UniProtKB-KW"/>
</dbReference>
<evidence type="ECO:0000313" key="11">
    <source>
        <dbReference type="Proteomes" id="UP000276776"/>
    </source>
</evidence>
<dbReference type="EMBL" id="UYYF01004417">
    <property type="protein sequence ID" value="VDN03815.1"/>
    <property type="molecule type" value="Genomic_DNA"/>
</dbReference>
<feature type="domain" description="PDXDC1/PDXD2 second" evidence="8">
    <location>
        <begin position="469"/>
        <end position="616"/>
    </location>
</feature>
<evidence type="ECO:0000313" key="10">
    <source>
        <dbReference type="EMBL" id="VDN03815.1"/>
    </source>
</evidence>
<proteinExistence type="inferred from homology"/>
<evidence type="ECO:0000256" key="5">
    <source>
        <dbReference type="ARBA" id="ARBA00023239"/>
    </source>
</evidence>
<evidence type="ECO:0000256" key="4">
    <source>
        <dbReference type="ARBA" id="ARBA00022898"/>
    </source>
</evidence>
<dbReference type="WBParaSite" id="TCLT_0000647201-mRNA-1">
    <property type="protein sequence ID" value="TCLT_0000647201-mRNA-1"/>
    <property type="gene ID" value="TCLT_0000647201"/>
</dbReference>
<feature type="compositionally biased region" description="Basic and acidic residues" evidence="7">
    <location>
        <begin position="820"/>
        <end position="833"/>
    </location>
</feature>
<dbReference type="SUPFAM" id="SSF53383">
    <property type="entry name" value="PLP-dependent transferases"/>
    <property type="match status" value="1"/>
</dbReference>
<comment type="similarity">
    <text evidence="2">Belongs to the group II decarboxylase family.</text>
</comment>
<comment type="cofactor">
    <cofactor evidence="1">
        <name>pyridoxal 5'-phosphate</name>
        <dbReference type="ChEBI" id="CHEBI:597326"/>
    </cofactor>
</comment>
<evidence type="ECO:0000256" key="1">
    <source>
        <dbReference type="ARBA" id="ARBA00001933"/>
    </source>
</evidence>
<keyword evidence="4" id="KW-0663">Pyridoxal phosphate</keyword>
<evidence type="ECO:0000256" key="6">
    <source>
        <dbReference type="ARBA" id="ARBA00047190"/>
    </source>
</evidence>
<feature type="region of interest" description="Disordered" evidence="7">
    <location>
        <begin position="813"/>
        <end position="866"/>
    </location>
</feature>
<dbReference type="Pfam" id="PF22937">
    <property type="entry name" value="PDXDC1-like_cen2"/>
    <property type="match status" value="1"/>
</dbReference>
<feature type="compositionally biased region" description="Polar residues" evidence="7">
    <location>
        <begin position="839"/>
        <end position="852"/>
    </location>
</feature>
<keyword evidence="5" id="KW-0456">Lyase</keyword>
<dbReference type="OMA" id="PEDWNAI"/>
<accession>A0A0N5D0X4</accession>
<organism evidence="12">
    <name type="scientific">Thelazia callipaeda</name>
    <name type="common">Oriental eyeworm</name>
    <name type="synonym">Parasitic nematode</name>
    <dbReference type="NCBI Taxonomy" id="103827"/>
    <lineage>
        <taxon>Eukaryota</taxon>
        <taxon>Metazoa</taxon>
        <taxon>Ecdysozoa</taxon>
        <taxon>Nematoda</taxon>
        <taxon>Chromadorea</taxon>
        <taxon>Rhabditida</taxon>
        <taxon>Spirurina</taxon>
        <taxon>Spiruromorpha</taxon>
        <taxon>Thelazioidea</taxon>
        <taxon>Thelaziidae</taxon>
        <taxon>Thelazia</taxon>
    </lineage>
</organism>
<name>A0A0N5D0X4_THECL</name>
<dbReference type="PANTHER" id="PTHR42735:SF1">
    <property type="entry name" value="PYRIDOXAL-DEPENDENT DECARBOXYLASE DOMAIN-CONTAINING PROTEIN 1-RELATED"/>
    <property type="match status" value="1"/>
</dbReference>
<feature type="domain" description="PDXDC1-like third" evidence="9">
    <location>
        <begin position="622"/>
        <end position="730"/>
    </location>
</feature>
<dbReference type="InterPro" id="IPR015421">
    <property type="entry name" value="PyrdxlP-dep_Trfase_major"/>
</dbReference>